<gene>
    <name evidence="1" type="ORF">Hyperionvirus20_41</name>
</gene>
<accession>A0A3G5AEG2</accession>
<name>A0A3G5AEG2_9VIRU</name>
<sequence length="74" mass="9065">MIYMFCSCRELLGDKAKHYERSLEEICQKNEMGMFETNEEFEKEKQDLVNSYGFRRYCCKQRLMTYIRTVKIVK</sequence>
<reference evidence="1" key="1">
    <citation type="submission" date="2018-10" db="EMBL/GenBank/DDBJ databases">
        <title>Hidden diversity of soil giant viruses.</title>
        <authorList>
            <person name="Schulz F."/>
            <person name="Alteio L."/>
            <person name="Goudeau D."/>
            <person name="Ryan E.M."/>
            <person name="Malmstrom R.R."/>
            <person name="Blanchard J."/>
            <person name="Woyke T."/>
        </authorList>
    </citation>
    <scope>NUCLEOTIDE SEQUENCE</scope>
    <source>
        <strain evidence="1">HYV1</strain>
    </source>
</reference>
<dbReference type="Gene3D" id="1.10.10.60">
    <property type="entry name" value="Homeodomain-like"/>
    <property type="match status" value="1"/>
</dbReference>
<proteinExistence type="predicted"/>
<organism evidence="1">
    <name type="scientific">Hyperionvirus sp</name>
    <dbReference type="NCBI Taxonomy" id="2487770"/>
    <lineage>
        <taxon>Viruses</taxon>
        <taxon>Varidnaviria</taxon>
        <taxon>Bamfordvirae</taxon>
        <taxon>Nucleocytoviricota</taxon>
        <taxon>Megaviricetes</taxon>
        <taxon>Imitervirales</taxon>
        <taxon>Mimiviridae</taxon>
        <taxon>Klosneuvirinae</taxon>
    </lineage>
</organism>
<protein>
    <submittedName>
        <fullName evidence="1">Uncharacterized protein</fullName>
    </submittedName>
</protein>
<evidence type="ECO:0000313" key="1">
    <source>
        <dbReference type="EMBL" id="AYV84263.1"/>
    </source>
</evidence>
<dbReference type="EMBL" id="MK072402">
    <property type="protein sequence ID" value="AYV84263.1"/>
    <property type="molecule type" value="Genomic_DNA"/>
</dbReference>